<evidence type="ECO:0000313" key="4">
    <source>
        <dbReference type="EMBL" id="UYP46032.1"/>
    </source>
</evidence>
<keyword evidence="1" id="KW-0808">Transferase</keyword>
<evidence type="ECO:0000256" key="1">
    <source>
        <dbReference type="ARBA" id="ARBA00022679"/>
    </source>
</evidence>
<evidence type="ECO:0000259" key="3">
    <source>
        <dbReference type="Pfam" id="PF16911"/>
    </source>
</evidence>
<dbReference type="InterPro" id="IPR031641">
    <property type="entry name" value="PapA_C"/>
</dbReference>
<dbReference type="Gene3D" id="3.30.559.30">
    <property type="entry name" value="Nonribosomal peptide synthetase, condensation domain"/>
    <property type="match status" value="1"/>
</dbReference>
<gene>
    <name evidence="4" type="ORF">NEF87_002317</name>
</gene>
<dbReference type="EMBL" id="CP104013">
    <property type="protein sequence ID" value="UYP46032.1"/>
    <property type="molecule type" value="Genomic_DNA"/>
</dbReference>
<dbReference type="Pfam" id="PF16911">
    <property type="entry name" value="PapA_C"/>
    <property type="match status" value="1"/>
</dbReference>
<evidence type="ECO:0000313" key="5">
    <source>
        <dbReference type="Proteomes" id="UP001208689"/>
    </source>
</evidence>
<sequence length="440" mass="50281">MINRPLEFYEAIHAYNCVGLVAFINAKLSKDEIDQAWYYTQLRHPYLRMNLKNDESLPYKLRFQERSALKSIPDNQFYSEIGDITEQSWKLTLQEMTSQSRKDYPELWYLRLRSNQKLTDHQLFFMINHCGSDLIGAFAILDTFLNFLDKILSQEPIPDVKSLEFLNIQAHIPPEAIEIPSFNKTKPFLPPLKYQSNLDPNDPAPVSAVWFDFDKEKTERFLIACKKHNVTVQAAISCAEMLGVTINSLSLTPFPHHMLIWIPVNLRPYVTPPIKNEHSVCGTSACMWEQDVDSEMKLWNLVQETTHLIKRGLESKYPLKFRFDVQNQSNIMVEPNPFTCMASSVGNISIRTNYLGFNLLGVKAIAGGYDTPRVSSAGMVAHAYTVHDCFNVTFGYTNPSFSTEWASNFAKIMETFLTILATDKEGNQTVAEFIANITNG</sequence>
<dbReference type="InterPro" id="IPR023213">
    <property type="entry name" value="CAT-like_dom_sf"/>
</dbReference>
<organism evidence="4 5">
    <name type="scientific">Candidatus Lokiarchaeum ossiferum</name>
    <dbReference type="NCBI Taxonomy" id="2951803"/>
    <lineage>
        <taxon>Archaea</taxon>
        <taxon>Promethearchaeati</taxon>
        <taxon>Promethearchaeota</taxon>
        <taxon>Promethearchaeia</taxon>
        <taxon>Promethearchaeales</taxon>
        <taxon>Promethearchaeaceae</taxon>
        <taxon>Candidatus Lokiarchaeum</taxon>
    </lineage>
</organism>
<reference evidence="4" key="1">
    <citation type="submission" date="2022-09" db="EMBL/GenBank/DDBJ databases">
        <title>Actin cytoskeleton and complex cell architecture in an #Asgard archaeon.</title>
        <authorList>
            <person name="Ponce Toledo R.I."/>
            <person name="Schleper C."/>
            <person name="Rodrigues Oliveira T."/>
            <person name="Wollweber F."/>
            <person name="Xu J."/>
            <person name="Rittmann S."/>
            <person name="Klingl A."/>
            <person name="Pilhofer M."/>
        </authorList>
    </citation>
    <scope>NUCLEOTIDE SEQUENCE</scope>
    <source>
        <strain evidence="4">B-35</strain>
    </source>
</reference>
<dbReference type="PANTHER" id="PTHR28037">
    <property type="entry name" value="ALCOHOL O-ACETYLTRANSFERASE 1-RELATED"/>
    <property type="match status" value="1"/>
</dbReference>
<dbReference type="Gene3D" id="3.30.559.10">
    <property type="entry name" value="Chloramphenicol acetyltransferase-like domain"/>
    <property type="match status" value="1"/>
</dbReference>
<keyword evidence="5" id="KW-1185">Reference proteome</keyword>
<proteinExistence type="predicted"/>
<dbReference type="SUPFAM" id="SSF52777">
    <property type="entry name" value="CoA-dependent acyltransferases"/>
    <property type="match status" value="1"/>
</dbReference>
<evidence type="ECO:0000256" key="2">
    <source>
        <dbReference type="ARBA" id="ARBA00023315"/>
    </source>
</evidence>
<accession>A0ABY6HT41</accession>
<dbReference type="Proteomes" id="UP001208689">
    <property type="component" value="Chromosome"/>
</dbReference>
<keyword evidence="2" id="KW-0012">Acyltransferase</keyword>
<feature type="domain" description="Phthiocerol/phthiodiolone dimycocerosyl transferase C-terminal" evidence="3">
    <location>
        <begin position="211"/>
        <end position="348"/>
    </location>
</feature>
<name>A0ABY6HT41_9ARCH</name>
<dbReference type="InterPro" id="IPR052058">
    <property type="entry name" value="Alcohol_O-acetyltransferase"/>
</dbReference>
<dbReference type="PANTHER" id="PTHR28037:SF1">
    <property type="entry name" value="ALCOHOL O-ACETYLTRANSFERASE 1-RELATED"/>
    <property type="match status" value="1"/>
</dbReference>
<protein>
    <recommendedName>
        <fullName evidence="3">Phthiocerol/phthiodiolone dimycocerosyl transferase C-terminal domain-containing protein</fullName>
    </recommendedName>
</protein>